<evidence type="ECO:0000313" key="5">
    <source>
        <dbReference type="Proteomes" id="UP000283805"/>
    </source>
</evidence>
<name>A0A3R7DAF6_9EURY</name>
<evidence type="ECO:0000256" key="1">
    <source>
        <dbReference type="SAM" id="MobiDB-lite"/>
    </source>
</evidence>
<evidence type="ECO:0000256" key="2">
    <source>
        <dbReference type="SAM" id="Phobius"/>
    </source>
</evidence>
<feature type="domain" description="DUF7981" evidence="3">
    <location>
        <begin position="13"/>
        <end position="74"/>
    </location>
</feature>
<dbReference type="Pfam" id="PF25938">
    <property type="entry name" value="DUF7981"/>
    <property type="match status" value="1"/>
</dbReference>
<comment type="caution">
    <text evidence="4">The sequence shown here is derived from an EMBL/GenBank/DDBJ whole genome shotgun (WGS) entry which is preliminary data.</text>
</comment>
<proteinExistence type="predicted"/>
<keyword evidence="5" id="KW-1185">Reference proteome</keyword>
<dbReference type="EMBL" id="RAPO01000006">
    <property type="protein sequence ID" value="RKD88042.1"/>
    <property type="molecule type" value="Genomic_DNA"/>
</dbReference>
<feature type="compositionally biased region" description="Basic and acidic residues" evidence="1">
    <location>
        <begin position="81"/>
        <end position="95"/>
    </location>
</feature>
<sequence length="95" mass="9634">MAAPIAAMLGLDPRTTSALLWGAVGALAFLVLVQGYALVASPLVTIVQGVAVAAVVGIGTTVGTYVLEPRVARRTANGSTRDTESHDRGDGKSKS</sequence>
<dbReference type="Proteomes" id="UP000283805">
    <property type="component" value="Unassembled WGS sequence"/>
</dbReference>
<keyword evidence="2" id="KW-0472">Membrane</keyword>
<keyword evidence="2" id="KW-1133">Transmembrane helix</keyword>
<keyword evidence="2" id="KW-0812">Transmembrane</keyword>
<accession>A0A3R7DAF6</accession>
<dbReference type="RefSeq" id="WP_211334116.1">
    <property type="nucleotide sequence ID" value="NZ_RAPO01000006.1"/>
</dbReference>
<organism evidence="4 5">
    <name type="scientific">Halopiger aswanensis</name>
    <dbReference type="NCBI Taxonomy" id="148449"/>
    <lineage>
        <taxon>Archaea</taxon>
        <taxon>Methanobacteriati</taxon>
        <taxon>Methanobacteriota</taxon>
        <taxon>Stenosarchaea group</taxon>
        <taxon>Halobacteria</taxon>
        <taxon>Halobacteriales</taxon>
        <taxon>Natrialbaceae</taxon>
        <taxon>Halopiger</taxon>
    </lineage>
</organism>
<dbReference type="OrthoDB" id="307419at2157"/>
<feature type="region of interest" description="Disordered" evidence="1">
    <location>
        <begin position="73"/>
        <end position="95"/>
    </location>
</feature>
<reference evidence="4 5" key="1">
    <citation type="submission" date="2018-09" db="EMBL/GenBank/DDBJ databases">
        <title>Genomic Encyclopedia of Archaeal and Bacterial Type Strains, Phase II (KMG-II): from individual species to whole genera.</title>
        <authorList>
            <person name="Goeker M."/>
        </authorList>
    </citation>
    <scope>NUCLEOTIDE SEQUENCE [LARGE SCALE GENOMIC DNA]</scope>
    <source>
        <strain evidence="4 5">DSM 13151</strain>
    </source>
</reference>
<feature type="transmembrane region" description="Helical" evidence="2">
    <location>
        <begin position="18"/>
        <end position="39"/>
    </location>
</feature>
<evidence type="ECO:0000259" key="3">
    <source>
        <dbReference type="Pfam" id="PF25938"/>
    </source>
</evidence>
<protein>
    <recommendedName>
        <fullName evidence="3">DUF7981 domain-containing protein</fullName>
    </recommendedName>
</protein>
<gene>
    <name evidence="4" type="ORF">ATJ93_4356</name>
</gene>
<dbReference type="AlphaFoldDB" id="A0A3R7DAF6"/>
<dbReference type="InterPro" id="IPR058287">
    <property type="entry name" value="DUF7981"/>
</dbReference>
<feature type="transmembrane region" description="Helical" evidence="2">
    <location>
        <begin position="45"/>
        <end position="67"/>
    </location>
</feature>
<evidence type="ECO:0000313" key="4">
    <source>
        <dbReference type="EMBL" id="RKD88042.1"/>
    </source>
</evidence>